<keyword evidence="1" id="KW-0460">Magnesium</keyword>
<dbReference type="InterPro" id="IPR036425">
    <property type="entry name" value="MoaB/Mog-like_dom_sf"/>
</dbReference>
<dbReference type="PANTHER" id="PTHR10192">
    <property type="entry name" value="MOLYBDOPTERIN BIOSYNTHESIS PROTEIN"/>
    <property type="match status" value="1"/>
</dbReference>
<accession>A0ABX9N0U5</accession>
<dbReference type="Pfam" id="PF00994">
    <property type="entry name" value="MoCF_biosynth"/>
    <property type="match status" value="1"/>
</dbReference>
<sequence length="139" mass="13985">DEVVDRGVPVPGRVRDAIGPALPALLAACGLGAGSTVRVPDDARATRDAIAQATAPLVITTGGSSRGPADHVRSALDALRARLVVDAVRMRPGHPVMLAELPDGRAVLCLPGNPLAAIACLLSFAPAIADGLAGRPLPV</sequence>
<dbReference type="Gene3D" id="3.40.980.10">
    <property type="entry name" value="MoaB/Mog-like domain"/>
    <property type="match status" value="1"/>
</dbReference>
<dbReference type="SUPFAM" id="SSF53218">
    <property type="entry name" value="Molybdenum cofactor biosynthesis proteins"/>
    <property type="match status" value="1"/>
</dbReference>
<feature type="non-terminal residue" evidence="3">
    <location>
        <position position="139"/>
    </location>
</feature>
<reference evidence="3 4" key="1">
    <citation type="submission" date="2018-08" db="EMBL/GenBank/DDBJ databases">
        <title>Genome Sequence of Clavibacter michiganensis Subspecies type strains, and the Atypical Peach-Colored Strains Isolated from Tomato.</title>
        <authorList>
            <person name="Osdaghi E."/>
            <person name="Portier P."/>
            <person name="Briand M."/>
            <person name="Jacques M.-A."/>
        </authorList>
    </citation>
    <scope>NUCLEOTIDE SEQUENCE [LARGE SCALE GENOMIC DNA]</scope>
    <source>
        <strain evidence="3 4">CFBP 8216</strain>
    </source>
</reference>
<comment type="caution">
    <text evidence="3">The sequence shown here is derived from an EMBL/GenBank/DDBJ whole genome shotgun (WGS) entry which is preliminary data.</text>
</comment>
<dbReference type="InterPro" id="IPR038987">
    <property type="entry name" value="MoeA-like"/>
</dbReference>
<protein>
    <recommendedName>
        <fullName evidence="1">Molybdopterin molybdenumtransferase</fullName>
        <ecNumber evidence="1">2.10.1.1</ecNumber>
    </recommendedName>
</protein>
<keyword evidence="1" id="KW-0808">Transferase</keyword>
<comment type="catalytic activity">
    <reaction evidence="1">
        <text>adenylyl-molybdopterin + molybdate = Mo-molybdopterin + AMP + H(+)</text>
        <dbReference type="Rhea" id="RHEA:35047"/>
        <dbReference type="ChEBI" id="CHEBI:15378"/>
        <dbReference type="ChEBI" id="CHEBI:36264"/>
        <dbReference type="ChEBI" id="CHEBI:62727"/>
        <dbReference type="ChEBI" id="CHEBI:71302"/>
        <dbReference type="ChEBI" id="CHEBI:456215"/>
    </reaction>
</comment>
<evidence type="ECO:0000313" key="3">
    <source>
        <dbReference type="EMBL" id="RII85806.1"/>
    </source>
</evidence>
<keyword evidence="4" id="KW-1185">Reference proteome</keyword>
<dbReference type="Proteomes" id="UP000265355">
    <property type="component" value="Unassembled WGS sequence"/>
</dbReference>
<keyword evidence="1" id="KW-0500">Molybdenum</keyword>
<feature type="domain" description="MoaB/Mog" evidence="2">
    <location>
        <begin position="1"/>
        <end position="131"/>
    </location>
</feature>
<dbReference type="EMBL" id="QWEE01000727">
    <property type="protein sequence ID" value="RII85806.1"/>
    <property type="molecule type" value="Genomic_DNA"/>
</dbReference>
<keyword evidence="1" id="KW-0501">Molybdenum cofactor biosynthesis</keyword>
<dbReference type="EC" id="2.10.1.1" evidence="1"/>
<feature type="non-terminal residue" evidence="3">
    <location>
        <position position="1"/>
    </location>
</feature>
<dbReference type="PANTHER" id="PTHR10192:SF5">
    <property type="entry name" value="GEPHYRIN"/>
    <property type="match status" value="1"/>
</dbReference>
<evidence type="ECO:0000313" key="4">
    <source>
        <dbReference type="Proteomes" id="UP000265355"/>
    </source>
</evidence>
<comment type="cofactor">
    <cofactor evidence="1">
        <name>Mg(2+)</name>
        <dbReference type="ChEBI" id="CHEBI:18420"/>
    </cofactor>
</comment>
<gene>
    <name evidence="3" type="ORF">DZF98_17180</name>
</gene>
<organism evidence="3 4">
    <name type="scientific">Clavibacter californiensis</name>
    <dbReference type="NCBI Taxonomy" id="1401995"/>
    <lineage>
        <taxon>Bacteria</taxon>
        <taxon>Bacillati</taxon>
        <taxon>Actinomycetota</taxon>
        <taxon>Actinomycetes</taxon>
        <taxon>Micrococcales</taxon>
        <taxon>Microbacteriaceae</taxon>
        <taxon>Clavibacter</taxon>
    </lineage>
</organism>
<name>A0ABX9N0U5_9MICO</name>
<comment type="function">
    <text evidence="1">Catalyzes the insertion of molybdate into adenylated molybdopterin with the concomitant release of AMP.</text>
</comment>
<dbReference type="SMART" id="SM00852">
    <property type="entry name" value="MoCF_biosynth"/>
    <property type="match status" value="1"/>
</dbReference>
<dbReference type="InterPro" id="IPR001453">
    <property type="entry name" value="MoaB/Mog_dom"/>
</dbReference>
<proteinExistence type="inferred from homology"/>
<evidence type="ECO:0000259" key="2">
    <source>
        <dbReference type="SMART" id="SM00852"/>
    </source>
</evidence>
<comment type="pathway">
    <text evidence="1">Cofactor biosynthesis; molybdopterin biosynthesis.</text>
</comment>
<dbReference type="RefSeq" id="WP_259336225.1">
    <property type="nucleotide sequence ID" value="NZ_QWEE01000727.1"/>
</dbReference>
<keyword evidence="1" id="KW-0479">Metal-binding</keyword>
<evidence type="ECO:0000256" key="1">
    <source>
        <dbReference type="RuleBase" id="RU365090"/>
    </source>
</evidence>
<comment type="similarity">
    <text evidence="1">Belongs to the MoeA family.</text>
</comment>